<evidence type="ECO:0000313" key="2">
    <source>
        <dbReference type="Proteomes" id="UP000308600"/>
    </source>
</evidence>
<gene>
    <name evidence="1" type="ORF">BDN72DRAFT_390150</name>
</gene>
<organism evidence="1 2">
    <name type="scientific">Pluteus cervinus</name>
    <dbReference type="NCBI Taxonomy" id="181527"/>
    <lineage>
        <taxon>Eukaryota</taxon>
        <taxon>Fungi</taxon>
        <taxon>Dikarya</taxon>
        <taxon>Basidiomycota</taxon>
        <taxon>Agaricomycotina</taxon>
        <taxon>Agaricomycetes</taxon>
        <taxon>Agaricomycetidae</taxon>
        <taxon>Agaricales</taxon>
        <taxon>Pluteineae</taxon>
        <taxon>Pluteaceae</taxon>
        <taxon>Pluteus</taxon>
    </lineage>
</organism>
<dbReference type="EMBL" id="ML208290">
    <property type="protein sequence ID" value="TFK72063.1"/>
    <property type="molecule type" value="Genomic_DNA"/>
</dbReference>
<reference evidence="1 2" key="1">
    <citation type="journal article" date="2019" name="Nat. Ecol. Evol.">
        <title>Megaphylogeny resolves global patterns of mushroom evolution.</title>
        <authorList>
            <person name="Varga T."/>
            <person name="Krizsan K."/>
            <person name="Foldi C."/>
            <person name="Dima B."/>
            <person name="Sanchez-Garcia M."/>
            <person name="Sanchez-Ramirez S."/>
            <person name="Szollosi G.J."/>
            <person name="Szarkandi J.G."/>
            <person name="Papp V."/>
            <person name="Albert L."/>
            <person name="Andreopoulos W."/>
            <person name="Angelini C."/>
            <person name="Antonin V."/>
            <person name="Barry K.W."/>
            <person name="Bougher N.L."/>
            <person name="Buchanan P."/>
            <person name="Buyck B."/>
            <person name="Bense V."/>
            <person name="Catcheside P."/>
            <person name="Chovatia M."/>
            <person name="Cooper J."/>
            <person name="Damon W."/>
            <person name="Desjardin D."/>
            <person name="Finy P."/>
            <person name="Geml J."/>
            <person name="Haridas S."/>
            <person name="Hughes K."/>
            <person name="Justo A."/>
            <person name="Karasinski D."/>
            <person name="Kautmanova I."/>
            <person name="Kiss B."/>
            <person name="Kocsube S."/>
            <person name="Kotiranta H."/>
            <person name="LaButti K.M."/>
            <person name="Lechner B.E."/>
            <person name="Liimatainen K."/>
            <person name="Lipzen A."/>
            <person name="Lukacs Z."/>
            <person name="Mihaltcheva S."/>
            <person name="Morgado L.N."/>
            <person name="Niskanen T."/>
            <person name="Noordeloos M.E."/>
            <person name="Ohm R.A."/>
            <person name="Ortiz-Santana B."/>
            <person name="Ovrebo C."/>
            <person name="Racz N."/>
            <person name="Riley R."/>
            <person name="Savchenko A."/>
            <person name="Shiryaev A."/>
            <person name="Soop K."/>
            <person name="Spirin V."/>
            <person name="Szebenyi C."/>
            <person name="Tomsovsky M."/>
            <person name="Tulloss R.E."/>
            <person name="Uehling J."/>
            <person name="Grigoriev I.V."/>
            <person name="Vagvolgyi C."/>
            <person name="Papp T."/>
            <person name="Martin F.M."/>
            <person name="Miettinen O."/>
            <person name="Hibbett D.S."/>
            <person name="Nagy L.G."/>
        </authorList>
    </citation>
    <scope>NUCLEOTIDE SEQUENCE [LARGE SCALE GENOMIC DNA]</scope>
    <source>
        <strain evidence="1 2">NL-1719</strain>
    </source>
</reference>
<accession>A0ACD3B244</accession>
<sequence>MTQDDNLCTSRLSLCIVDVRIPASSQTNRRLRLEIADGDSNHPSVKPHQVYQVKLPKNENVIGSETVLPINKPISIQGTHLILEIVQLHIFRQNKPIAKPVVLLLDVLCALKQSDQEVVMYVTVNDKVKLNIKKESLGAILQQSVLPQDLIESLNKAKLAIAILVRIGGPLSQV</sequence>
<keyword evidence="2" id="KW-1185">Reference proteome</keyword>
<evidence type="ECO:0000313" key="1">
    <source>
        <dbReference type="EMBL" id="TFK72063.1"/>
    </source>
</evidence>
<proteinExistence type="predicted"/>
<dbReference type="Proteomes" id="UP000308600">
    <property type="component" value="Unassembled WGS sequence"/>
</dbReference>
<name>A0ACD3B244_9AGAR</name>
<protein>
    <submittedName>
        <fullName evidence="1">Uncharacterized protein</fullName>
    </submittedName>
</protein>